<proteinExistence type="predicted"/>
<dbReference type="GO" id="GO:0016538">
    <property type="term" value="F:cyclin-dependent protein serine/threonine kinase regulator activity"/>
    <property type="evidence" value="ECO:0007669"/>
    <property type="project" value="InterPro"/>
</dbReference>
<dbReference type="EMBL" id="JAKKPZ010000002">
    <property type="protein sequence ID" value="KAI1726262.1"/>
    <property type="molecule type" value="Genomic_DNA"/>
</dbReference>
<keyword evidence="2" id="KW-1133">Transmembrane helix</keyword>
<evidence type="ECO:0000256" key="2">
    <source>
        <dbReference type="SAM" id="Phobius"/>
    </source>
</evidence>
<keyword evidence="1" id="KW-0195">Cyclin</keyword>
<keyword evidence="2" id="KW-0812">Transmembrane</keyword>
<evidence type="ECO:0000313" key="4">
    <source>
        <dbReference type="Proteomes" id="UP001201812"/>
    </source>
</evidence>
<sequence length="279" mass="32689">MYPQDLPRKKSYIVEEEFPNTPSRRDGISAYRELENRRSGTRFIVRMVNYLGKYVRESRRKIVNNWIGVSAVLMHQFFLVHSMKNFSVMDISAVCVFLAGKTEYCPKLLEHVLNAWIHFKVGRKTLAAIKPRIMIRGLLDIKCREYEFVVHYFLILENLSLRTVGFNLDIQLPHPKIITHMRDRQKADLRVIMRAYVFANEMLLNTDWCLRYTADKLAEICIFLAYNAVNARCQRDIYKVLDCLRGKKNGYYSPIIPSTVLNCQFASEEREDGEISDSD</sequence>
<keyword evidence="2" id="KW-0472">Membrane</keyword>
<dbReference type="InterPro" id="IPR036915">
    <property type="entry name" value="Cyclin-like_sf"/>
</dbReference>
<dbReference type="AlphaFoldDB" id="A0AAD4NIH9"/>
<dbReference type="InterPro" id="IPR043198">
    <property type="entry name" value="Cyclin/Ssn8"/>
</dbReference>
<dbReference type="GO" id="GO:0006357">
    <property type="term" value="P:regulation of transcription by RNA polymerase II"/>
    <property type="evidence" value="ECO:0007669"/>
    <property type="project" value="InterPro"/>
</dbReference>
<name>A0AAD4NIH9_9BILA</name>
<feature type="transmembrane region" description="Helical" evidence="2">
    <location>
        <begin position="62"/>
        <end position="80"/>
    </location>
</feature>
<keyword evidence="4" id="KW-1185">Reference proteome</keyword>
<dbReference type="Pfam" id="PF21797">
    <property type="entry name" value="CycT2-like_C"/>
    <property type="match status" value="1"/>
</dbReference>
<dbReference type="Proteomes" id="UP001201812">
    <property type="component" value="Unassembled WGS sequence"/>
</dbReference>
<dbReference type="SUPFAM" id="SSF47954">
    <property type="entry name" value="Cyclin-like"/>
    <property type="match status" value="2"/>
</dbReference>
<evidence type="ECO:0000256" key="1">
    <source>
        <dbReference type="ARBA" id="ARBA00023127"/>
    </source>
</evidence>
<evidence type="ECO:0000313" key="3">
    <source>
        <dbReference type="EMBL" id="KAI1726262.1"/>
    </source>
</evidence>
<reference evidence="3" key="1">
    <citation type="submission" date="2022-01" db="EMBL/GenBank/DDBJ databases">
        <title>Genome Sequence Resource for Two Populations of Ditylenchus destructor, the Migratory Endoparasitic Phytonematode.</title>
        <authorList>
            <person name="Zhang H."/>
            <person name="Lin R."/>
            <person name="Xie B."/>
        </authorList>
    </citation>
    <scope>NUCLEOTIDE SEQUENCE</scope>
    <source>
        <strain evidence="3">BazhouSP</strain>
    </source>
</reference>
<gene>
    <name evidence="3" type="ORF">DdX_02972</name>
</gene>
<accession>A0AAD4NIH9</accession>
<dbReference type="Gene3D" id="1.10.472.10">
    <property type="entry name" value="Cyclin-like"/>
    <property type="match status" value="2"/>
</dbReference>
<organism evidence="3 4">
    <name type="scientific">Ditylenchus destructor</name>
    <dbReference type="NCBI Taxonomy" id="166010"/>
    <lineage>
        <taxon>Eukaryota</taxon>
        <taxon>Metazoa</taxon>
        <taxon>Ecdysozoa</taxon>
        <taxon>Nematoda</taxon>
        <taxon>Chromadorea</taxon>
        <taxon>Rhabditida</taxon>
        <taxon>Tylenchina</taxon>
        <taxon>Tylenchomorpha</taxon>
        <taxon>Sphaerularioidea</taxon>
        <taxon>Anguinidae</taxon>
        <taxon>Anguininae</taxon>
        <taxon>Ditylenchus</taxon>
    </lineage>
</organism>
<protein>
    <submittedName>
        <fullName evidence="3">Cyclin-T1.1</fullName>
    </submittedName>
</protein>
<dbReference type="PANTHER" id="PTHR10026">
    <property type="entry name" value="CYCLIN"/>
    <property type="match status" value="1"/>
</dbReference>
<comment type="caution">
    <text evidence="3">The sequence shown here is derived from an EMBL/GenBank/DDBJ whole genome shotgun (WGS) entry which is preliminary data.</text>
</comment>